<accession>X6LT27</accession>
<dbReference type="AlphaFoldDB" id="X6LT27"/>
<keyword evidence="2" id="KW-1185">Reference proteome</keyword>
<dbReference type="EMBL" id="ASPP01029241">
    <property type="protein sequence ID" value="ETO04531.1"/>
    <property type="molecule type" value="Genomic_DNA"/>
</dbReference>
<reference evidence="1 2" key="1">
    <citation type="journal article" date="2013" name="Curr. Biol.">
        <title>The Genome of the Foraminiferan Reticulomyxa filosa.</title>
        <authorList>
            <person name="Glockner G."/>
            <person name="Hulsmann N."/>
            <person name="Schleicher M."/>
            <person name="Noegel A.A."/>
            <person name="Eichinger L."/>
            <person name="Gallinger C."/>
            <person name="Pawlowski J."/>
            <person name="Sierra R."/>
            <person name="Euteneuer U."/>
            <person name="Pillet L."/>
            <person name="Moustafa A."/>
            <person name="Platzer M."/>
            <person name="Groth M."/>
            <person name="Szafranski K."/>
            <person name="Schliwa M."/>
        </authorList>
    </citation>
    <scope>NUCLEOTIDE SEQUENCE [LARGE SCALE GENOMIC DNA]</scope>
</reference>
<organism evidence="1 2">
    <name type="scientific">Reticulomyxa filosa</name>
    <dbReference type="NCBI Taxonomy" id="46433"/>
    <lineage>
        <taxon>Eukaryota</taxon>
        <taxon>Sar</taxon>
        <taxon>Rhizaria</taxon>
        <taxon>Retaria</taxon>
        <taxon>Foraminifera</taxon>
        <taxon>Monothalamids</taxon>
        <taxon>Reticulomyxidae</taxon>
        <taxon>Reticulomyxa</taxon>
    </lineage>
</organism>
<evidence type="ECO:0000313" key="2">
    <source>
        <dbReference type="Proteomes" id="UP000023152"/>
    </source>
</evidence>
<evidence type="ECO:0008006" key="3">
    <source>
        <dbReference type="Google" id="ProtNLM"/>
    </source>
</evidence>
<comment type="caution">
    <text evidence="1">The sequence shown here is derived from an EMBL/GenBank/DDBJ whole genome shotgun (WGS) entry which is preliminary data.</text>
</comment>
<dbReference type="Proteomes" id="UP000023152">
    <property type="component" value="Unassembled WGS sequence"/>
</dbReference>
<sequence length="127" mass="14984">MSICCYFLYCTKYLKQNNGKCPIQQHDHCKQCNESNSKNNCNCNFKGKMKDLKDHLDRSCNLIPTKQNISLEIVNELNVITKQIRKLQNVVKIQIEQIKNLKAESLRKDQTINAFKKQLEQYQIKFD</sequence>
<name>X6LT27_RETFI</name>
<proteinExistence type="predicted"/>
<protein>
    <recommendedName>
        <fullName evidence="3">TRAF-type domain-containing protein</fullName>
    </recommendedName>
</protein>
<evidence type="ECO:0000313" key="1">
    <source>
        <dbReference type="EMBL" id="ETO04531.1"/>
    </source>
</evidence>
<gene>
    <name evidence="1" type="ORF">RFI_32866</name>
</gene>